<keyword evidence="1" id="KW-1133">Transmembrane helix</keyword>
<name>A0ABV7VCZ7_9PROT</name>
<accession>A0ABV7VCZ7</accession>
<keyword evidence="1" id="KW-0812">Transmembrane</keyword>
<protein>
    <submittedName>
        <fullName evidence="2">Anti-sigma factor family protein</fullName>
    </submittedName>
</protein>
<proteinExistence type="predicted"/>
<dbReference type="EMBL" id="JBHRYJ010000001">
    <property type="protein sequence ID" value="MFC3675326.1"/>
    <property type="molecule type" value="Genomic_DNA"/>
</dbReference>
<dbReference type="Proteomes" id="UP001595711">
    <property type="component" value="Unassembled WGS sequence"/>
</dbReference>
<organism evidence="2 3">
    <name type="scientific">Ferrovibrio xuzhouensis</name>
    <dbReference type="NCBI Taxonomy" id="1576914"/>
    <lineage>
        <taxon>Bacteria</taxon>
        <taxon>Pseudomonadati</taxon>
        <taxon>Pseudomonadota</taxon>
        <taxon>Alphaproteobacteria</taxon>
        <taxon>Rhodospirillales</taxon>
        <taxon>Rhodospirillaceae</taxon>
        <taxon>Ferrovibrio</taxon>
    </lineage>
</organism>
<feature type="transmembrane region" description="Helical" evidence="1">
    <location>
        <begin position="86"/>
        <end position="106"/>
    </location>
</feature>
<keyword evidence="3" id="KW-1185">Reference proteome</keyword>
<evidence type="ECO:0000256" key="1">
    <source>
        <dbReference type="SAM" id="Phobius"/>
    </source>
</evidence>
<reference evidence="3" key="1">
    <citation type="journal article" date="2019" name="Int. J. Syst. Evol. Microbiol.">
        <title>The Global Catalogue of Microorganisms (GCM) 10K type strain sequencing project: providing services to taxonomists for standard genome sequencing and annotation.</title>
        <authorList>
            <consortium name="The Broad Institute Genomics Platform"/>
            <consortium name="The Broad Institute Genome Sequencing Center for Infectious Disease"/>
            <person name="Wu L."/>
            <person name="Ma J."/>
        </authorList>
    </citation>
    <scope>NUCLEOTIDE SEQUENCE [LARGE SCALE GENOMIC DNA]</scope>
    <source>
        <strain evidence="3">KCTC 42182</strain>
    </source>
</reference>
<dbReference type="RefSeq" id="WP_379723685.1">
    <property type="nucleotide sequence ID" value="NZ_JBHRYJ010000001.1"/>
</dbReference>
<gene>
    <name evidence="2" type="ORF">ACFOOQ_07220</name>
</gene>
<evidence type="ECO:0000313" key="2">
    <source>
        <dbReference type="EMBL" id="MFC3675326.1"/>
    </source>
</evidence>
<comment type="caution">
    <text evidence="2">The sequence shown here is derived from an EMBL/GenBank/DDBJ whole genome shotgun (WGS) entry which is preliminary data.</text>
</comment>
<keyword evidence="1" id="KW-0472">Membrane</keyword>
<evidence type="ECO:0000313" key="3">
    <source>
        <dbReference type="Proteomes" id="UP001595711"/>
    </source>
</evidence>
<sequence length="267" mass="28998">MNGRPIGEDDLQAFVDGRLDAERQVEVAAYLERHADVARRVDGYRRQRDALRAALAPVAEEPVPPELNLARMIEARRRVTAGRARWRMAAAAVLLVCLGGAGGWGLHSVMPVPAAQLASAAGVAALAQEAADSYAVYASDHLRPVELRSAERAELVDWAAERLHRRVPVPDLSAAGYRFMGGRMVATPHGAAVLFMYDDDHGTRLVVLSRPMAEQDRTAAMAPYARGKVAGFSWADKGVGFSLVGPVEPDRLHPLADEIRRQVGRDI</sequence>